<name>A0A9P0EP61_9HYPO</name>
<dbReference type="PANTHER" id="PTHR46323">
    <property type="entry name" value="BETA-GALACTOSIDASE"/>
    <property type="match status" value="1"/>
</dbReference>
<dbReference type="OrthoDB" id="408320at2759"/>
<dbReference type="InterPro" id="IPR023230">
    <property type="entry name" value="Glyco_hydro_2_CS"/>
</dbReference>
<dbReference type="EMBL" id="CABFOC020000065">
    <property type="protein sequence ID" value="CAH0056872.1"/>
    <property type="molecule type" value="Genomic_DNA"/>
</dbReference>
<dbReference type="SUPFAM" id="SSF49785">
    <property type="entry name" value="Galactose-binding domain-like"/>
    <property type="match status" value="1"/>
</dbReference>
<gene>
    <name evidence="9" type="ORF">CSOL1703_00018113</name>
</gene>
<dbReference type="InterPro" id="IPR006103">
    <property type="entry name" value="Glyco_hydro_2_cat"/>
</dbReference>
<keyword evidence="10" id="KW-1185">Reference proteome</keyword>
<evidence type="ECO:0000256" key="7">
    <source>
        <dbReference type="RuleBase" id="RU361154"/>
    </source>
</evidence>
<dbReference type="Pfam" id="PF00703">
    <property type="entry name" value="Glyco_hydro_2"/>
    <property type="match status" value="1"/>
</dbReference>
<dbReference type="EC" id="3.2.1.23" evidence="3"/>
<dbReference type="SUPFAM" id="SSF51445">
    <property type="entry name" value="(Trans)glycosidases"/>
    <property type="match status" value="1"/>
</dbReference>
<dbReference type="SUPFAM" id="SSF74650">
    <property type="entry name" value="Galactose mutarotase-like"/>
    <property type="match status" value="1"/>
</dbReference>
<dbReference type="InterPro" id="IPR004199">
    <property type="entry name" value="B-gal_small/dom_5"/>
</dbReference>
<feature type="domain" description="Beta galactosidase small chain/" evidence="8">
    <location>
        <begin position="752"/>
        <end position="1028"/>
    </location>
</feature>
<dbReference type="Gene3D" id="3.20.20.80">
    <property type="entry name" value="Glycosidases"/>
    <property type="match status" value="1"/>
</dbReference>
<dbReference type="PROSITE" id="PS00719">
    <property type="entry name" value="GLYCOSYL_HYDROL_F2_1"/>
    <property type="match status" value="1"/>
</dbReference>
<evidence type="ECO:0000313" key="10">
    <source>
        <dbReference type="Proteomes" id="UP000775872"/>
    </source>
</evidence>
<evidence type="ECO:0000256" key="2">
    <source>
        <dbReference type="ARBA" id="ARBA00007401"/>
    </source>
</evidence>
<dbReference type="Gene3D" id="2.70.98.10">
    <property type="match status" value="1"/>
</dbReference>
<dbReference type="Pfam" id="PF02836">
    <property type="entry name" value="Glyco_hydro_2_C"/>
    <property type="match status" value="1"/>
</dbReference>
<dbReference type="Pfam" id="PF16353">
    <property type="entry name" value="LacZ_4"/>
    <property type="match status" value="1"/>
</dbReference>
<dbReference type="InterPro" id="IPR023232">
    <property type="entry name" value="Glyco_hydro_2_AS"/>
</dbReference>
<dbReference type="InterPro" id="IPR008979">
    <property type="entry name" value="Galactose-bd-like_sf"/>
</dbReference>
<comment type="caution">
    <text evidence="9">The sequence shown here is derived from an EMBL/GenBank/DDBJ whole genome shotgun (WGS) entry which is preliminary data.</text>
</comment>
<dbReference type="InterPro" id="IPR013783">
    <property type="entry name" value="Ig-like_fold"/>
</dbReference>
<dbReference type="InterPro" id="IPR006104">
    <property type="entry name" value="Glyco_hydro_2_N"/>
</dbReference>
<dbReference type="PRINTS" id="PR00132">
    <property type="entry name" value="GLHYDRLASE2"/>
</dbReference>
<dbReference type="Gene3D" id="2.60.40.10">
    <property type="entry name" value="Immunoglobulins"/>
    <property type="match status" value="2"/>
</dbReference>
<evidence type="ECO:0000256" key="6">
    <source>
        <dbReference type="ARBA" id="ARBA00032230"/>
    </source>
</evidence>
<dbReference type="Proteomes" id="UP000775872">
    <property type="component" value="Unassembled WGS sequence"/>
</dbReference>
<dbReference type="Pfam" id="PF02837">
    <property type="entry name" value="Glyco_hydro_2_N"/>
    <property type="match status" value="1"/>
</dbReference>
<dbReference type="InterPro" id="IPR006101">
    <property type="entry name" value="Glyco_hydro_2"/>
</dbReference>
<dbReference type="SUPFAM" id="SSF49303">
    <property type="entry name" value="beta-Galactosidase/glucuronidase domain"/>
    <property type="match status" value="2"/>
</dbReference>
<dbReference type="GO" id="GO:0005990">
    <property type="term" value="P:lactose catabolic process"/>
    <property type="evidence" value="ECO:0007669"/>
    <property type="project" value="TreeGrafter"/>
</dbReference>
<evidence type="ECO:0000313" key="9">
    <source>
        <dbReference type="EMBL" id="CAH0056872.1"/>
    </source>
</evidence>
<dbReference type="GO" id="GO:0009341">
    <property type="term" value="C:beta-galactosidase complex"/>
    <property type="evidence" value="ECO:0007669"/>
    <property type="project" value="InterPro"/>
</dbReference>
<evidence type="ECO:0000259" key="8">
    <source>
        <dbReference type="SMART" id="SM01038"/>
    </source>
</evidence>
<dbReference type="InterPro" id="IPR014718">
    <property type="entry name" value="GH-type_carb-bd"/>
</dbReference>
<comment type="similarity">
    <text evidence="2 7">Belongs to the glycosyl hydrolase 2 family.</text>
</comment>
<evidence type="ECO:0000256" key="3">
    <source>
        <dbReference type="ARBA" id="ARBA00012756"/>
    </source>
</evidence>
<proteinExistence type="inferred from homology"/>
<dbReference type="PANTHER" id="PTHR46323:SF2">
    <property type="entry name" value="BETA-GALACTOSIDASE"/>
    <property type="match status" value="1"/>
</dbReference>
<dbReference type="InterPro" id="IPR011013">
    <property type="entry name" value="Gal_mutarotase_sf_dom"/>
</dbReference>
<dbReference type="GO" id="GO:0030246">
    <property type="term" value="F:carbohydrate binding"/>
    <property type="evidence" value="ECO:0007669"/>
    <property type="project" value="InterPro"/>
</dbReference>
<dbReference type="InterPro" id="IPR036156">
    <property type="entry name" value="Beta-gal/glucu_dom_sf"/>
</dbReference>
<protein>
    <recommendedName>
        <fullName evidence="3">beta-galactosidase</fullName>
        <ecNumber evidence="3">3.2.1.23</ecNumber>
    </recommendedName>
    <alternativeName>
        <fullName evidence="6">Lactase</fullName>
    </alternativeName>
</protein>
<dbReference type="SMART" id="SM01038">
    <property type="entry name" value="Bgal_small_N"/>
    <property type="match status" value="1"/>
</dbReference>
<evidence type="ECO:0000256" key="4">
    <source>
        <dbReference type="ARBA" id="ARBA00022801"/>
    </source>
</evidence>
<reference evidence="10" key="1">
    <citation type="submission" date="2019-06" db="EMBL/GenBank/DDBJ databases">
        <authorList>
            <person name="Broberg M."/>
        </authorList>
    </citation>
    <scope>NUCLEOTIDE SEQUENCE [LARGE SCALE GENOMIC DNA]</scope>
</reference>
<comment type="catalytic activity">
    <reaction evidence="1">
        <text>Hydrolysis of terminal non-reducing beta-D-galactose residues in beta-D-galactosides.</text>
        <dbReference type="EC" id="3.2.1.23"/>
    </reaction>
</comment>
<dbReference type="Pfam" id="PF02929">
    <property type="entry name" value="Bgal_small_N"/>
    <property type="match status" value="1"/>
</dbReference>
<dbReference type="InterPro" id="IPR050347">
    <property type="entry name" value="Bact_Beta-galactosidase"/>
</dbReference>
<evidence type="ECO:0000256" key="5">
    <source>
        <dbReference type="ARBA" id="ARBA00023295"/>
    </source>
</evidence>
<evidence type="ECO:0000256" key="1">
    <source>
        <dbReference type="ARBA" id="ARBA00001412"/>
    </source>
</evidence>
<dbReference type="GO" id="GO:0004565">
    <property type="term" value="F:beta-galactosidase activity"/>
    <property type="evidence" value="ECO:0007669"/>
    <property type="project" value="UniProtKB-EC"/>
</dbReference>
<keyword evidence="4 7" id="KW-0378">Hydrolase</keyword>
<accession>A0A9P0EP61</accession>
<dbReference type="InterPro" id="IPR017853">
    <property type="entry name" value="GH"/>
</dbReference>
<dbReference type="Gene3D" id="2.60.120.260">
    <property type="entry name" value="Galactose-binding domain-like"/>
    <property type="match status" value="1"/>
</dbReference>
<dbReference type="InterPro" id="IPR006102">
    <property type="entry name" value="Ig-like_GH2"/>
</dbReference>
<dbReference type="PROSITE" id="PS00608">
    <property type="entry name" value="GLYCOSYL_HYDROL_F2_2"/>
    <property type="match status" value="1"/>
</dbReference>
<organism evidence="9 10">
    <name type="scientific">Clonostachys solani</name>
    <dbReference type="NCBI Taxonomy" id="160281"/>
    <lineage>
        <taxon>Eukaryota</taxon>
        <taxon>Fungi</taxon>
        <taxon>Dikarya</taxon>
        <taxon>Ascomycota</taxon>
        <taxon>Pezizomycotina</taxon>
        <taxon>Sordariomycetes</taxon>
        <taxon>Hypocreomycetidae</taxon>
        <taxon>Hypocreales</taxon>
        <taxon>Bionectriaceae</taxon>
        <taxon>Clonostachys</taxon>
    </lineage>
</organism>
<sequence>MVSSESENIFDFAALVGKPDWNNLKVVHRNTLSPRSSFENYTSIQDALDDKGALTVCLSGTWKFQVFPCPFDMPSISAPEMQHMSNYQDIEVPGMWQLQGYGKGPEYTNMALPFPVDPPNVPLFENETGLYVREFKVPADFSGHQLRLRFEGVDSAFHVYVNSELVGYSQGARNPSEFDITNFVSLDSSNKLSVVVYQRCNGTYLEDQDQWWLSGIFRDVNLIAFPQVRIEDVRIKTLLDAEYKNAILAIDLTTNGATNVRLDLYDAQLRKIATTSQSIPKTGETTFTLDIQNPHKWTAETPYLYQAIITIDESQHTIAQRVGFRQVEITDGIITVNGRRIVFRGTNRHEHHPKYGRAVPYEFMRQDLLSMKKHNINAIRTSHYPNDPRFYDLADELGFWIMDEADLECHGFSPVELAALTDEERRMSKKGVISLECGRATEWISNDPDWEESFVDRVQQLVIRDKNHPSVILWSLGNESYFGKNNIACYNWAKAYDDTRPIHYEGDRDAEVVDMYSLMYPAMEEVIALERESPQRKPIILCECLYGIGNGAGAIQENFNMIYEYPRIQGLFVWQWASQGIETTNAAGEKYYGYGGDFNDPINDGHDNIHGFNFSDHTPKPALSELKKALEPVHVISATKSGFSFVNRYDFDNLSNLDCEWSIVGDGYSTERSKIDLPLIKPGETAEISIDAIHDDRECYLEIIFSLKNDTLWAAAGHRVTVAQFRLQAPTEIPDSPSESPIVKEVSGSILEIKGGASSWEFDYLRGILLSWTKDGGASLIASPPTLSFYRAMTDTDVLGDGVEWAAKQLRHVRPFTNNVKVETCSHHVTIQVSARAGPATLEWGFNLTTTYTFSLDRVTINVTGAPFGVNAPKTLARIGLEFDISPSFDSVAWFGRGPGEAYRDRKNGHHIGNWESTLDSISTEYEYPQESGNRTDVRWVCFKNTDGPTTTIKAYFGQLDGCSFNASYYGIDDLERSRHPWELTTRKHPTIRLDWDHHGLGTGNIGPKTLPQYALYNKPFNYTVTLE</sequence>
<dbReference type="InterPro" id="IPR032312">
    <property type="entry name" value="LacZ_4"/>
</dbReference>
<reference evidence="9 10" key="2">
    <citation type="submission" date="2021-10" db="EMBL/GenBank/DDBJ databases">
        <authorList>
            <person name="Piombo E."/>
        </authorList>
    </citation>
    <scope>NUCLEOTIDE SEQUENCE [LARGE SCALE GENOMIC DNA]</scope>
</reference>
<keyword evidence="5 7" id="KW-0326">Glycosidase</keyword>
<dbReference type="AlphaFoldDB" id="A0A9P0EP61"/>